<evidence type="ECO:0000313" key="4">
    <source>
        <dbReference type="Proteomes" id="UP000078546"/>
    </source>
</evidence>
<dbReference type="EMBL" id="FLQV01003857">
    <property type="protein sequence ID" value="SBT02911.1"/>
    <property type="molecule type" value="Genomic_DNA"/>
</dbReference>
<evidence type="ECO:0000313" key="3">
    <source>
        <dbReference type="EMBL" id="SBT02911.1"/>
    </source>
</evidence>
<accession>A0A1A8XCG7</accession>
<reference evidence="4" key="1">
    <citation type="submission" date="2016-05" db="EMBL/GenBank/DDBJ databases">
        <authorList>
            <person name="Naeem Raeece"/>
        </authorList>
    </citation>
    <scope>NUCLEOTIDE SEQUENCE [LARGE SCALE GENOMIC DNA]</scope>
</reference>
<dbReference type="Proteomes" id="UP000078546">
    <property type="component" value="Unassembled WGS sequence"/>
</dbReference>
<gene>
    <name evidence="3" type="ORF">POVCU1_082060</name>
</gene>
<proteinExistence type="predicted"/>
<protein>
    <submittedName>
        <fullName evidence="3">PIR Superfamily Protein</fullName>
    </submittedName>
</protein>
<feature type="region of interest" description="Disordered" evidence="1">
    <location>
        <begin position="234"/>
        <end position="255"/>
    </location>
</feature>
<dbReference type="AlphaFoldDB" id="A0A1A8XCG7"/>
<keyword evidence="2" id="KW-0812">Transmembrane</keyword>
<dbReference type="InterPro" id="IPR008780">
    <property type="entry name" value="Plasmodium_Vir"/>
</dbReference>
<evidence type="ECO:0000256" key="1">
    <source>
        <dbReference type="SAM" id="MobiDB-lite"/>
    </source>
</evidence>
<evidence type="ECO:0000256" key="2">
    <source>
        <dbReference type="SAM" id="Phobius"/>
    </source>
</evidence>
<keyword evidence="2" id="KW-1133">Transmembrane helix</keyword>
<feature type="transmembrane region" description="Helical" evidence="2">
    <location>
        <begin position="283"/>
        <end position="311"/>
    </location>
</feature>
<organism evidence="3 4">
    <name type="scientific">Plasmodium ovale curtisi</name>
    <dbReference type="NCBI Taxonomy" id="864141"/>
    <lineage>
        <taxon>Eukaryota</taxon>
        <taxon>Sar</taxon>
        <taxon>Alveolata</taxon>
        <taxon>Apicomplexa</taxon>
        <taxon>Aconoidasida</taxon>
        <taxon>Haemosporida</taxon>
        <taxon>Plasmodiidae</taxon>
        <taxon>Plasmodium</taxon>
        <taxon>Plasmodium (Plasmodium)</taxon>
    </lineage>
</organism>
<keyword evidence="2" id="KW-0472">Membrane</keyword>
<sequence length="353" mass="41657">MDKNSIDHFFDKWHERYDFLMNLPLYITYSEFSSNYSYIPNGRDFCFHSIRENTPHYGKILPVCHGVESTLKQLYSKISKELDDNCKLFEHISYLFYDKLKNISSSDNFKKLYETLEVVKSLNSLPSECQFTNFTVGEKAFNKKKKIYFNSEILYWIKKKSLYSDFYIEKYDKLFDDCINDYNEIINGDYCEYVEHYEPVLDKFSNNFEETKFSLTGTQLKISTQDIKLKPKPSCAKNDMSNIPGETEPLPEHGDLQSLNTDEQFNSDTLPVQIPNNEKGKTIGILLGILFGIFLLFIFVYKFTPFGLWLYHKIKTHERINLDDKNDDLIFNTFGNENMNSYKEIYNITYQSA</sequence>
<dbReference type="Pfam" id="PF05795">
    <property type="entry name" value="Plasmodium_Vir"/>
    <property type="match status" value="1"/>
</dbReference>
<name>A0A1A8XCG7_PLAOA</name>